<dbReference type="PROSITE" id="PS50181">
    <property type="entry name" value="FBOX"/>
    <property type="match status" value="1"/>
</dbReference>
<dbReference type="PANTHER" id="PTHR43086">
    <property type="entry name" value="VERY-LONG-CHAIN 3-OXOOACYL-COA REDUCTASE"/>
    <property type="match status" value="1"/>
</dbReference>
<keyword evidence="4 12" id="KW-0256">Endoplasmic reticulum</keyword>
<dbReference type="InterPro" id="IPR036291">
    <property type="entry name" value="NAD(P)-bd_dom_sf"/>
</dbReference>
<evidence type="ECO:0000259" key="13">
    <source>
        <dbReference type="PROSITE" id="PS50181"/>
    </source>
</evidence>
<evidence type="ECO:0000256" key="8">
    <source>
        <dbReference type="ARBA" id="ARBA00023002"/>
    </source>
</evidence>
<dbReference type="EMBL" id="LSBH01000001">
    <property type="protein sequence ID" value="OAQ87404.1"/>
    <property type="molecule type" value="Genomic_DNA"/>
</dbReference>
<evidence type="ECO:0000256" key="2">
    <source>
        <dbReference type="ARBA" id="ARBA00022516"/>
    </source>
</evidence>
<dbReference type="GO" id="GO:0045703">
    <property type="term" value="F:ketoreductase activity"/>
    <property type="evidence" value="ECO:0007669"/>
    <property type="project" value="UniProtKB-UniRule"/>
</dbReference>
<reference evidence="14 15" key="1">
    <citation type="submission" date="2016-01" db="EMBL/GenBank/DDBJ databases">
        <title>Biosynthesis of antibiotic leucinostatins and their inhibition on Phytophthora in bio-control Purpureocillium lilacinum.</title>
        <authorList>
            <person name="Wang G."/>
            <person name="Liu Z."/>
            <person name="Lin R."/>
            <person name="Li E."/>
            <person name="Mao Z."/>
            <person name="Ling J."/>
            <person name="Yin W."/>
            <person name="Xie B."/>
        </authorList>
    </citation>
    <scope>NUCLEOTIDE SEQUENCE [LARGE SCALE GENOMIC DNA]</scope>
    <source>
        <strain evidence="14">PLBJ-1</strain>
    </source>
</reference>
<name>A0A179HBC5_PURLI</name>
<proteinExistence type="inferred from homology"/>
<evidence type="ECO:0000256" key="4">
    <source>
        <dbReference type="ARBA" id="ARBA00022824"/>
    </source>
</evidence>
<dbReference type="SUPFAM" id="SSF51735">
    <property type="entry name" value="NAD(P)-binding Rossmann-fold domains"/>
    <property type="match status" value="1"/>
</dbReference>
<evidence type="ECO:0000256" key="5">
    <source>
        <dbReference type="ARBA" id="ARBA00022832"/>
    </source>
</evidence>
<comment type="subcellular location">
    <subcellularLocation>
        <location evidence="12">Endoplasmic reticulum membrane</location>
        <topology evidence="12">Single-pass membrane protein</topology>
    </subcellularLocation>
</comment>
<feature type="active site" description="Proton acceptor" evidence="12">
    <location>
        <position position="695"/>
    </location>
</feature>
<evidence type="ECO:0000256" key="1">
    <source>
        <dbReference type="ARBA" id="ARBA00005194"/>
    </source>
</evidence>
<dbReference type="FunFam" id="3.40.50.720:FF:000317">
    <property type="entry name" value="Very-long-chain 3-oxoacyl-CoA reductase"/>
    <property type="match status" value="1"/>
</dbReference>
<evidence type="ECO:0000313" key="15">
    <source>
        <dbReference type="Proteomes" id="UP000078240"/>
    </source>
</evidence>
<keyword evidence="9 12" id="KW-0443">Lipid metabolism</keyword>
<organism evidence="14 15">
    <name type="scientific">Purpureocillium lilacinum</name>
    <name type="common">Paecilomyces lilacinus</name>
    <dbReference type="NCBI Taxonomy" id="33203"/>
    <lineage>
        <taxon>Eukaryota</taxon>
        <taxon>Fungi</taxon>
        <taxon>Dikarya</taxon>
        <taxon>Ascomycota</taxon>
        <taxon>Pezizomycotina</taxon>
        <taxon>Sordariomycetes</taxon>
        <taxon>Hypocreomycetidae</taxon>
        <taxon>Hypocreales</taxon>
        <taxon>Ophiocordycipitaceae</taxon>
        <taxon>Purpureocillium</taxon>
    </lineage>
</organism>
<dbReference type="InterPro" id="IPR001810">
    <property type="entry name" value="F-box_dom"/>
</dbReference>
<dbReference type="HAMAP" id="MF_03107">
    <property type="entry name" value="3_ketoreductase"/>
    <property type="match status" value="1"/>
</dbReference>
<sequence>MVSQTLANIDIVTALREVHQDLSEVHQFFKQWTPAKAAHDQGHMVPIERLISEIENGYYPNMEQDEVEYWRAYADSEMKPRSACRLCTAPEETLELAAAQERRRGILWAWERDLARSSLRPLKITDLPRELLRNILDYFEAPDLPIYRSMDMVEIPGRDSHKDTWQATHWLRNVQRCRLTCRLFDELASRYLLPWLRVSLNEASLRRATEISLRPHIAAGVRGVRIQLAYYYPALAQDFQEWAAAREQRMDAFVSQIWANHRVYPNRPWRERARAPTGWHLYVDDNTHEKYPEFNEVLDKCHEEYWRRSVEQSSLLADGRFVNCLAAAMARFPRSGRVEFTDSTEYEDIITPTRYRKLRYLLDSPEGFCRYLCRPDPWVMWDTSTGDEVRPAKIMAELPVAMWKAGARLEDVWIHCFPHQAFSTLRPGQNQTDSLLQIVEARIAARRPSGFPRDALPPNIIIIDRRLSAASPAPVTMDHPLVQKALGYIRQIPPVPEQVQLGFAAIGALYLGSKLLSYLSLLLSAFVFVGHPLRRYGRAGSWAVVTGASDGLGKEYAMQLAAKGFNLVLVSRTQSKLDTLAKEIEQKYPGKGLQVKTLAMDFAKNDDRDYDLLRELIRGLDIAVLINNVGQSHSIPVSFIETPKEELENIVTINCIGTLKVTQIVAPVLKARKHGLILTMGSFGGWTPTPYLATYSGSKAFLQQWSNALASELADDHVDVYLVLSHLVTTAMSKVRRPSLLIPNARNFVKSALGKIGLGGYQTAPNTYTPWWSHAVMLWLIENVPGVNSPITIWYNKKMHVDIRKRALRKREREAKKQ</sequence>
<keyword evidence="7 12" id="KW-1133">Transmembrane helix</keyword>
<dbReference type="PROSITE" id="PS00061">
    <property type="entry name" value="ADH_SHORT"/>
    <property type="match status" value="1"/>
</dbReference>
<dbReference type="Proteomes" id="UP000078240">
    <property type="component" value="Unassembled WGS sequence"/>
</dbReference>
<keyword evidence="11 12" id="KW-0275">Fatty acid biosynthesis</keyword>
<comment type="catalytic activity">
    <reaction evidence="12">
        <text>a very-long-chain (3R)-3-hydroxyacyl-CoA + NADP(+) = a very-long-chain 3-oxoacyl-CoA + NADPH + H(+)</text>
        <dbReference type="Rhea" id="RHEA:48680"/>
        <dbReference type="ChEBI" id="CHEBI:15378"/>
        <dbReference type="ChEBI" id="CHEBI:57783"/>
        <dbReference type="ChEBI" id="CHEBI:58349"/>
        <dbReference type="ChEBI" id="CHEBI:85440"/>
        <dbReference type="ChEBI" id="CHEBI:90725"/>
        <dbReference type="EC" id="1.1.1.330"/>
    </reaction>
</comment>
<protein>
    <recommendedName>
        <fullName evidence="12">Very-long-chain 3-oxoacyl-CoA reductase</fullName>
        <ecNumber evidence="12">1.1.1.330</ecNumber>
    </recommendedName>
    <alternativeName>
        <fullName evidence="12">3-ketoacyl-CoA reductase</fullName>
        <shortName evidence="12">3-ketoreductase</shortName>
        <shortName evidence="12">KAR</shortName>
    </alternativeName>
    <alternativeName>
        <fullName evidence="12">Microsomal beta-keto-reductase</fullName>
    </alternativeName>
</protein>
<keyword evidence="6 12" id="KW-0521">NADP</keyword>
<gene>
    <name evidence="14" type="ORF">VFPBJ_01444</name>
</gene>
<comment type="function">
    <text evidence="12">Component of the microsomal membrane bound fatty acid elongation system, which produces the 26-carbon very long-chain fatty acids (VLCFA) from palmitate. Catalyzes the reduction of the 3-ketoacyl-CoA intermediate that is formed in each cycle of fatty acid elongation. VLCFAs serve as precursors for ceramide and sphingolipids.</text>
</comment>
<evidence type="ECO:0000256" key="10">
    <source>
        <dbReference type="ARBA" id="ARBA00023136"/>
    </source>
</evidence>
<evidence type="ECO:0000256" key="11">
    <source>
        <dbReference type="ARBA" id="ARBA00023160"/>
    </source>
</evidence>
<keyword evidence="10 12" id="KW-0472">Membrane</keyword>
<evidence type="ECO:0000256" key="6">
    <source>
        <dbReference type="ARBA" id="ARBA00022857"/>
    </source>
</evidence>
<dbReference type="Gene3D" id="3.40.50.720">
    <property type="entry name" value="NAD(P)-binding Rossmann-like Domain"/>
    <property type="match status" value="1"/>
</dbReference>
<evidence type="ECO:0000256" key="12">
    <source>
        <dbReference type="HAMAP-Rule" id="MF_03107"/>
    </source>
</evidence>
<dbReference type="CDD" id="cd05356">
    <property type="entry name" value="17beta-HSD1_like_SDR_c"/>
    <property type="match status" value="1"/>
</dbReference>
<evidence type="ECO:0000256" key="9">
    <source>
        <dbReference type="ARBA" id="ARBA00023098"/>
    </source>
</evidence>
<dbReference type="InterPro" id="IPR020904">
    <property type="entry name" value="Sc_DH/Rdtase_CS"/>
</dbReference>
<dbReference type="GO" id="GO:0030497">
    <property type="term" value="P:fatty acid elongation"/>
    <property type="evidence" value="ECO:0007669"/>
    <property type="project" value="UniProtKB-UniRule"/>
</dbReference>
<keyword evidence="2 12" id="KW-0444">Lipid biosynthesis</keyword>
<evidence type="ECO:0000313" key="14">
    <source>
        <dbReference type="EMBL" id="OAQ87404.1"/>
    </source>
</evidence>
<dbReference type="GO" id="GO:0141040">
    <property type="term" value="F:very-long-chain 3-oxoacyl-CoA reductase activity"/>
    <property type="evidence" value="ECO:0007669"/>
    <property type="project" value="UniProtKB-EC"/>
</dbReference>
<dbReference type="GO" id="GO:0030148">
    <property type="term" value="P:sphingolipid biosynthetic process"/>
    <property type="evidence" value="ECO:0007669"/>
    <property type="project" value="UniProtKB-ARBA"/>
</dbReference>
<dbReference type="UniPathway" id="UPA00094"/>
<keyword evidence="3 12" id="KW-0812">Transmembrane</keyword>
<dbReference type="Pfam" id="PF00106">
    <property type="entry name" value="adh_short"/>
    <property type="match status" value="1"/>
</dbReference>
<dbReference type="EC" id="1.1.1.330" evidence="12"/>
<keyword evidence="5 12" id="KW-0276">Fatty acid metabolism</keyword>
<dbReference type="PANTHER" id="PTHR43086:SF2">
    <property type="entry name" value="HYDROXYSTEROID DEHYDROGENASE-LIKE PROTEIN 1"/>
    <property type="match status" value="1"/>
</dbReference>
<dbReference type="AlphaFoldDB" id="A0A179HBC5"/>
<evidence type="ECO:0000256" key="7">
    <source>
        <dbReference type="ARBA" id="ARBA00022989"/>
    </source>
</evidence>
<dbReference type="PRINTS" id="PR00081">
    <property type="entry name" value="GDHRDH"/>
</dbReference>
<dbReference type="GO" id="GO:0005789">
    <property type="term" value="C:endoplasmic reticulum membrane"/>
    <property type="evidence" value="ECO:0007669"/>
    <property type="project" value="UniProtKB-SubCell"/>
</dbReference>
<keyword evidence="8 12" id="KW-0560">Oxidoreductase</keyword>
<dbReference type="InterPro" id="IPR027533">
    <property type="entry name" value="3_ketoreductase_fungal"/>
</dbReference>
<comment type="pathway">
    <text evidence="1">Lipid metabolism; fatty acid biosynthesis.</text>
</comment>
<accession>A0A179HBC5</accession>
<comment type="similarity">
    <text evidence="12">Belongs to the short-chain dehydrogenases/reductases (SDR) family.</text>
</comment>
<feature type="binding site" evidence="12">
    <location>
        <position position="682"/>
    </location>
    <ligand>
        <name>substrate</name>
    </ligand>
</feature>
<dbReference type="InterPro" id="IPR002347">
    <property type="entry name" value="SDR_fam"/>
</dbReference>
<comment type="caution">
    <text evidence="14">The sequence shown here is derived from an EMBL/GenBank/DDBJ whole genome shotgun (WGS) entry which is preliminary data.</text>
</comment>
<feature type="domain" description="F-box" evidence="13">
    <location>
        <begin position="121"/>
        <end position="144"/>
    </location>
</feature>
<evidence type="ECO:0000256" key="3">
    <source>
        <dbReference type="ARBA" id="ARBA00022692"/>
    </source>
</evidence>